<dbReference type="InterPro" id="IPR029058">
    <property type="entry name" value="AB_hydrolase_fold"/>
</dbReference>
<gene>
    <name evidence="2" type="ORF">F1721_11230</name>
</gene>
<dbReference type="Pfam" id="PF00561">
    <property type="entry name" value="Abhydrolase_1"/>
    <property type="match status" value="1"/>
</dbReference>
<dbReference type="PANTHER" id="PTHR43194">
    <property type="entry name" value="HYDROLASE ALPHA/BETA FOLD FAMILY"/>
    <property type="match status" value="1"/>
</dbReference>
<evidence type="ECO:0000313" key="3">
    <source>
        <dbReference type="Proteomes" id="UP000323946"/>
    </source>
</evidence>
<dbReference type="EMBL" id="VWPH01000005">
    <property type="protein sequence ID" value="KAA5834268.1"/>
    <property type="molecule type" value="Genomic_DNA"/>
</dbReference>
<dbReference type="InterPro" id="IPR000073">
    <property type="entry name" value="AB_hydrolase_1"/>
</dbReference>
<dbReference type="InterPro" id="IPR000639">
    <property type="entry name" value="Epox_hydrolase-like"/>
</dbReference>
<dbReference type="PROSITE" id="PS00879">
    <property type="entry name" value="ODR_DC_2_2"/>
    <property type="match status" value="1"/>
</dbReference>
<organism evidence="2 3">
    <name type="scientific">Saccharopolyspora hirsuta</name>
    <dbReference type="NCBI Taxonomy" id="1837"/>
    <lineage>
        <taxon>Bacteria</taxon>
        <taxon>Bacillati</taxon>
        <taxon>Actinomycetota</taxon>
        <taxon>Actinomycetes</taxon>
        <taxon>Pseudonocardiales</taxon>
        <taxon>Pseudonocardiaceae</taxon>
        <taxon>Saccharopolyspora</taxon>
    </lineage>
</organism>
<reference evidence="2 3" key="1">
    <citation type="submission" date="2019-09" db="EMBL/GenBank/DDBJ databases">
        <title>Draft genome sequence of the thermophilic Saccharopolyspora hirsuta VKM Ac-666T.</title>
        <authorList>
            <person name="Lobastova T.G."/>
            <person name="Fokina V."/>
            <person name="Bragin E.Y."/>
            <person name="Shtratnikova V.Y."/>
            <person name="Starodumova I.P."/>
            <person name="Tarlachkov S.V."/>
            <person name="Donova M.V."/>
        </authorList>
    </citation>
    <scope>NUCLEOTIDE SEQUENCE [LARGE SCALE GENOMIC DNA]</scope>
    <source>
        <strain evidence="2 3">VKM Ac-666</strain>
    </source>
</reference>
<protein>
    <submittedName>
        <fullName evidence="2">Alpha/beta hydrolase</fullName>
    </submittedName>
</protein>
<sequence length="291" mass="32027">MTADVFARYQDVWLPQGPLRVYRAGPEGAPCVVLLHGAMLDTAELTWRHLMPVLARDRQVVAVDMPRHGGSRPWEGLVDQARMERVVDELLDHFGISRAALVGLSMGGGVGIGYALARPERVSGLVAINPGGLDDKRPWQLLTWLGLQWGALLRWSARWVASPSLLRRSMVKTFTQGEGTRDFEVLMGLIEAEARRRVEHGERALDDWQIAAFGPWRMRLNHTLVLAGLRVPSLWVHGKLDTLVSEAVMRRAAESAPRASYVGIDGAGHVALLDQPDAVNGAIVSFLDGLD</sequence>
<proteinExistence type="predicted"/>
<dbReference type="Proteomes" id="UP000323946">
    <property type="component" value="Unassembled WGS sequence"/>
</dbReference>
<evidence type="ECO:0000259" key="1">
    <source>
        <dbReference type="Pfam" id="PF00561"/>
    </source>
</evidence>
<dbReference type="RefSeq" id="WP_150066570.1">
    <property type="nucleotide sequence ID" value="NZ_VWPH01000005.1"/>
</dbReference>
<dbReference type="InterPro" id="IPR050228">
    <property type="entry name" value="Carboxylesterase_BioH"/>
</dbReference>
<evidence type="ECO:0000313" key="2">
    <source>
        <dbReference type="EMBL" id="KAA5834268.1"/>
    </source>
</evidence>
<dbReference type="InterPro" id="IPR022657">
    <property type="entry name" value="De-COase2_CS"/>
</dbReference>
<comment type="caution">
    <text evidence="2">The sequence shown here is derived from an EMBL/GenBank/DDBJ whole genome shotgun (WGS) entry which is preliminary data.</text>
</comment>
<accession>A0A5M7C1Q5</accession>
<dbReference type="PRINTS" id="PR00412">
    <property type="entry name" value="EPOXHYDRLASE"/>
</dbReference>
<feature type="domain" description="AB hydrolase-1" evidence="1">
    <location>
        <begin position="31"/>
        <end position="275"/>
    </location>
</feature>
<dbReference type="SMR" id="A0A5M7C1Q5"/>
<dbReference type="OrthoDB" id="4481859at2"/>
<dbReference type="AlphaFoldDB" id="A0A5M7C1Q5"/>
<dbReference type="PRINTS" id="PR00111">
    <property type="entry name" value="ABHYDROLASE"/>
</dbReference>
<name>A0A5M7C1Q5_SACHI</name>
<dbReference type="Gene3D" id="3.40.50.1820">
    <property type="entry name" value="alpha/beta hydrolase"/>
    <property type="match status" value="1"/>
</dbReference>
<dbReference type="PANTHER" id="PTHR43194:SF5">
    <property type="entry name" value="PIMELOYL-[ACYL-CARRIER PROTEIN] METHYL ESTER ESTERASE"/>
    <property type="match status" value="1"/>
</dbReference>
<dbReference type="GO" id="GO:0016787">
    <property type="term" value="F:hydrolase activity"/>
    <property type="evidence" value="ECO:0007669"/>
    <property type="project" value="UniProtKB-KW"/>
</dbReference>
<keyword evidence="2" id="KW-0378">Hydrolase</keyword>
<keyword evidence="3" id="KW-1185">Reference proteome</keyword>
<dbReference type="SUPFAM" id="SSF53474">
    <property type="entry name" value="alpha/beta-Hydrolases"/>
    <property type="match status" value="1"/>
</dbReference>